<keyword evidence="1" id="KW-1133">Transmembrane helix</keyword>
<evidence type="ECO:0000313" key="2">
    <source>
        <dbReference type="EMBL" id="QKS71260.1"/>
    </source>
</evidence>
<keyword evidence="3" id="KW-1185">Reference proteome</keyword>
<dbReference type="AlphaFoldDB" id="A0A859FEF9"/>
<evidence type="ECO:0000313" key="3">
    <source>
        <dbReference type="Proteomes" id="UP000318138"/>
    </source>
</evidence>
<dbReference type="RefSeq" id="WP_176009295.1">
    <property type="nucleotide sequence ID" value="NZ_CP041372.2"/>
</dbReference>
<dbReference type="KEGG" id="psua:FLK61_31620"/>
<name>A0A859FEF9_9BACI</name>
<proteinExistence type="predicted"/>
<reference evidence="3" key="1">
    <citation type="submission" date="2019-07" db="EMBL/GenBank/DDBJ databases">
        <title>Bacillus alkalisoli sp. nov. isolated from saline soil.</title>
        <authorList>
            <person name="Sun J.-Q."/>
            <person name="Xu L."/>
        </authorList>
    </citation>
    <scope>NUCLEOTIDE SEQUENCE [LARGE SCALE GENOMIC DNA]</scope>
    <source>
        <strain evidence="3">M4U3P1</strain>
    </source>
</reference>
<accession>A0A859FEF9</accession>
<protein>
    <submittedName>
        <fullName evidence="2">Uncharacterized protein</fullName>
    </submittedName>
</protein>
<evidence type="ECO:0000256" key="1">
    <source>
        <dbReference type="SAM" id="Phobius"/>
    </source>
</evidence>
<dbReference type="Proteomes" id="UP000318138">
    <property type="component" value="Chromosome"/>
</dbReference>
<feature type="transmembrane region" description="Helical" evidence="1">
    <location>
        <begin position="53"/>
        <end position="74"/>
    </location>
</feature>
<dbReference type="EMBL" id="CP041372">
    <property type="protein sequence ID" value="QKS71260.1"/>
    <property type="molecule type" value="Genomic_DNA"/>
</dbReference>
<feature type="transmembrane region" description="Helical" evidence="1">
    <location>
        <begin position="86"/>
        <end position="111"/>
    </location>
</feature>
<keyword evidence="1" id="KW-0812">Transmembrane</keyword>
<keyword evidence="1" id="KW-0472">Membrane</keyword>
<sequence length="197" mass="23025">MQTTVKKRDTLLRMLFICFGALVLFGPSFLLLLTQWIWFSHDSIWFVGAHSSSYILLTAGFLFLPIGLLAYFYFRTKVTIHMLRGYTVYLVVSLIGFICLSAVALNSYYYITDRGITFSSISMVGEREIPWSSIDTLEVWMTEETDAQANHYVLMRGEEQVYRFEATSYTNRHRDRMFRMVTLTRGEVKFVYEEEGE</sequence>
<gene>
    <name evidence="2" type="ORF">FLK61_31620</name>
</gene>
<organism evidence="2 3">
    <name type="scientific">Paenalkalicoccus suaedae</name>
    <dbReference type="NCBI Taxonomy" id="2592382"/>
    <lineage>
        <taxon>Bacteria</taxon>
        <taxon>Bacillati</taxon>
        <taxon>Bacillota</taxon>
        <taxon>Bacilli</taxon>
        <taxon>Bacillales</taxon>
        <taxon>Bacillaceae</taxon>
        <taxon>Paenalkalicoccus</taxon>
    </lineage>
</organism>
<feature type="transmembrane region" description="Helical" evidence="1">
    <location>
        <begin position="12"/>
        <end position="33"/>
    </location>
</feature>